<dbReference type="RefSeq" id="WP_030731462.1">
    <property type="nucleotide sequence ID" value="NZ_CP020570.1"/>
</dbReference>
<dbReference type="Proteomes" id="UP000192445">
    <property type="component" value="Chromosome"/>
</dbReference>
<accession>A0A1V0U8U1</accession>
<dbReference type="Gene3D" id="1.10.20.10">
    <property type="entry name" value="Histone, subunit A"/>
    <property type="match status" value="1"/>
</dbReference>
<dbReference type="OrthoDB" id="9804511at2"/>
<dbReference type="GO" id="GO:0046982">
    <property type="term" value="F:protein heterodimerization activity"/>
    <property type="evidence" value="ECO:0007669"/>
    <property type="project" value="InterPro"/>
</dbReference>
<evidence type="ECO:0000313" key="3">
    <source>
        <dbReference type="Proteomes" id="UP000192445"/>
    </source>
</evidence>
<protein>
    <submittedName>
        <fullName evidence="2">Uncharacterized protein</fullName>
    </submittedName>
</protein>
<gene>
    <name evidence="2" type="ORF">B1H20_09010</name>
</gene>
<sequence>MSSGKGGEPDPHHVDVPEPCFSRELLTLPRGKQLDPGAARAADAGLTYLAGELLDGAHNFWREEGAADGSAIQPRHVDAAFRSDAELRRLWAAWLVENPPASRSGDPSAQPSAAKPSSGPFDGVIDRLMESTDPTGTLAVSGPARGVVAELLAHLVRQLMNAAAEVSTRVNSDVIHREDVRGACRVLTTGELRLLADREIRETMPKAPPG</sequence>
<dbReference type="EMBL" id="CP020570">
    <property type="protein sequence ID" value="ARF61531.1"/>
    <property type="molecule type" value="Genomic_DNA"/>
</dbReference>
<evidence type="ECO:0000313" key="2">
    <source>
        <dbReference type="EMBL" id="ARF61531.1"/>
    </source>
</evidence>
<reference evidence="2 3" key="1">
    <citation type="submission" date="2017-03" db="EMBL/GenBank/DDBJ databases">
        <title>Complete Genome Sequence of a natural compounds producer, Streptomyces violaceus S21.</title>
        <authorList>
            <person name="Zhong C."/>
            <person name="Zhao Z."/>
            <person name="Fu J."/>
            <person name="Zong G."/>
            <person name="Qin R."/>
            <person name="Cao G."/>
        </authorList>
    </citation>
    <scope>NUCLEOTIDE SEQUENCE [LARGE SCALE GENOMIC DNA]</scope>
    <source>
        <strain evidence="2 3">S21</strain>
    </source>
</reference>
<dbReference type="InterPro" id="IPR009072">
    <property type="entry name" value="Histone-fold"/>
</dbReference>
<dbReference type="KEGG" id="svu:B1H20_09010"/>
<feature type="compositionally biased region" description="Low complexity" evidence="1">
    <location>
        <begin position="107"/>
        <end position="120"/>
    </location>
</feature>
<organism evidence="2 3">
    <name type="scientific">Streptomyces violaceoruber</name>
    <dbReference type="NCBI Taxonomy" id="1935"/>
    <lineage>
        <taxon>Bacteria</taxon>
        <taxon>Bacillati</taxon>
        <taxon>Actinomycetota</taxon>
        <taxon>Actinomycetes</taxon>
        <taxon>Kitasatosporales</taxon>
        <taxon>Streptomycetaceae</taxon>
        <taxon>Streptomyces</taxon>
        <taxon>Streptomyces violaceoruber group</taxon>
    </lineage>
</organism>
<name>A0A1V0U8U1_STRVN</name>
<proteinExistence type="predicted"/>
<feature type="region of interest" description="Disordered" evidence="1">
    <location>
        <begin position="100"/>
        <end position="122"/>
    </location>
</feature>
<evidence type="ECO:0000256" key="1">
    <source>
        <dbReference type="SAM" id="MobiDB-lite"/>
    </source>
</evidence>
<dbReference type="AlphaFoldDB" id="A0A1V0U8U1"/>